<dbReference type="InterPro" id="IPR006016">
    <property type="entry name" value="UspA"/>
</dbReference>
<dbReference type="Proteomes" id="UP000324629">
    <property type="component" value="Unassembled WGS sequence"/>
</dbReference>
<proteinExistence type="predicted"/>
<evidence type="ECO:0000313" key="2">
    <source>
        <dbReference type="EMBL" id="KAA3679433.1"/>
    </source>
</evidence>
<dbReference type="CDD" id="cd23659">
    <property type="entry name" value="USP_At3g01520-like"/>
    <property type="match status" value="1"/>
</dbReference>
<keyword evidence="3" id="KW-1185">Reference proteome</keyword>
<sequence>MVGTSSSKIEQHDASSMLGEVKKRIILFPTDGSPHSERAFSWYVENLKMDNDVVKFINVIEPVYTAPAIDMNTESPPVFSMTRTIAECIETGKRLCQQCIEKAKAVNVSSQAFIHVDNRPGPALIKAIAEHHADVVVMGNRGVGVVRRTFLGSVSDYVLHHAHIAVVIVPPEIRDAD</sequence>
<evidence type="ECO:0000313" key="3">
    <source>
        <dbReference type="Proteomes" id="UP000324629"/>
    </source>
</evidence>
<dbReference type="AlphaFoldDB" id="A0A5J4NV51"/>
<dbReference type="PANTHER" id="PTHR46989:SF3">
    <property type="entry name" value="USPA DOMAIN-CONTAINING PROTEIN"/>
    <property type="match status" value="1"/>
</dbReference>
<gene>
    <name evidence="2" type="ORF">DEA37_0008215</name>
</gene>
<dbReference type="InterPro" id="IPR006015">
    <property type="entry name" value="Universal_stress_UspA"/>
</dbReference>
<dbReference type="Gene3D" id="3.40.50.620">
    <property type="entry name" value="HUPs"/>
    <property type="match status" value="1"/>
</dbReference>
<reference evidence="2 3" key="1">
    <citation type="journal article" date="2019" name="Gigascience">
        <title>Whole-genome sequence of the oriental lung fluke Paragonimus westermani.</title>
        <authorList>
            <person name="Oey H."/>
            <person name="Zakrzewski M."/>
            <person name="Narain K."/>
            <person name="Devi K.R."/>
            <person name="Agatsuma T."/>
            <person name="Nawaratna S."/>
            <person name="Gobert G.N."/>
            <person name="Jones M.K."/>
            <person name="Ragan M.A."/>
            <person name="McManus D.P."/>
            <person name="Krause L."/>
        </authorList>
    </citation>
    <scope>NUCLEOTIDE SEQUENCE [LARGE SCALE GENOMIC DNA]</scope>
    <source>
        <strain evidence="2 3">IND2009</strain>
    </source>
</reference>
<feature type="domain" description="UspA" evidence="1">
    <location>
        <begin position="24"/>
        <end position="170"/>
    </location>
</feature>
<comment type="caution">
    <text evidence="2">The sequence shown here is derived from an EMBL/GenBank/DDBJ whole genome shotgun (WGS) entry which is preliminary data.</text>
</comment>
<protein>
    <recommendedName>
        <fullName evidence="1">UspA domain-containing protein</fullName>
    </recommendedName>
</protein>
<dbReference type="EMBL" id="QNGE01000739">
    <property type="protein sequence ID" value="KAA3679433.1"/>
    <property type="molecule type" value="Genomic_DNA"/>
</dbReference>
<dbReference type="InterPro" id="IPR014729">
    <property type="entry name" value="Rossmann-like_a/b/a_fold"/>
</dbReference>
<dbReference type="Pfam" id="PF00582">
    <property type="entry name" value="Usp"/>
    <property type="match status" value="1"/>
</dbReference>
<evidence type="ECO:0000259" key="1">
    <source>
        <dbReference type="Pfam" id="PF00582"/>
    </source>
</evidence>
<dbReference type="PANTHER" id="PTHR46989">
    <property type="entry name" value="USP DOMAIN-CONTAINING PROTEIN"/>
    <property type="match status" value="1"/>
</dbReference>
<dbReference type="PRINTS" id="PR01438">
    <property type="entry name" value="UNVRSLSTRESS"/>
</dbReference>
<dbReference type="SUPFAM" id="SSF52402">
    <property type="entry name" value="Adenine nucleotide alpha hydrolases-like"/>
    <property type="match status" value="1"/>
</dbReference>
<name>A0A5J4NV51_9TREM</name>
<organism evidence="2 3">
    <name type="scientific">Paragonimus westermani</name>
    <dbReference type="NCBI Taxonomy" id="34504"/>
    <lineage>
        <taxon>Eukaryota</taxon>
        <taxon>Metazoa</taxon>
        <taxon>Spiralia</taxon>
        <taxon>Lophotrochozoa</taxon>
        <taxon>Platyhelminthes</taxon>
        <taxon>Trematoda</taxon>
        <taxon>Digenea</taxon>
        <taxon>Plagiorchiida</taxon>
        <taxon>Troglotremata</taxon>
        <taxon>Troglotrematidae</taxon>
        <taxon>Paragonimus</taxon>
    </lineage>
</organism>
<accession>A0A5J4NV51</accession>